<dbReference type="UniPathway" id="UPA00189">
    <property type="reaction ID" value="UER00296"/>
</dbReference>
<dbReference type="CDD" id="cd01997">
    <property type="entry name" value="GMP_synthase_C"/>
    <property type="match status" value="1"/>
</dbReference>
<dbReference type="GO" id="GO:0003921">
    <property type="term" value="F:GMP synthase activity"/>
    <property type="evidence" value="ECO:0007669"/>
    <property type="project" value="InterPro"/>
</dbReference>
<dbReference type="PATRIC" id="fig|706587.4.peg.626"/>
<evidence type="ECO:0000259" key="11">
    <source>
        <dbReference type="PROSITE" id="PS51553"/>
    </source>
</evidence>
<dbReference type="InterPro" id="IPR029062">
    <property type="entry name" value="Class_I_gatase-like"/>
</dbReference>
<dbReference type="AlphaFoldDB" id="I4C141"/>
<proteinExistence type="inferred from homology"/>
<keyword evidence="7 9" id="KW-0067">ATP-binding</keyword>
<comment type="catalytic activity">
    <reaction evidence="9">
        <text>XMP + L-glutamine + ATP + H2O = GMP + L-glutamate + AMP + diphosphate + 2 H(+)</text>
        <dbReference type="Rhea" id="RHEA:11680"/>
        <dbReference type="ChEBI" id="CHEBI:15377"/>
        <dbReference type="ChEBI" id="CHEBI:15378"/>
        <dbReference type="ChEBI" id="CHEBI:29985"/>
        <dbReference type="ChEBI" id="CHEBI:30616"/>
        <dbReference type="ChEBI" id="CHEBI:33019"/>
        <dbReference type="ChEBI" id="CHEBI:57464"/>
        <dbReference type="ChEBI" id="CHEBI:58115"/>
        <dbReference type="ChEBI" id="CHEBI:58359"/>
        <dbReference type="ChEBI" id="CHEBI:456215"/>
        <dbReference type="EC" id="6.3.5.2"/>
    </reaction>
</comment>
<evidence type="ECO:0000256" key="9">
    <source>
        <dbReference type="HAMAP-Rule" id="MF_00344"/>
    </source>
</evidence>
<dbReference type="SUPFAM" id="SSF52317">
    <property type="entry name" value="Class I glutamine amidotransferase-like"/>
    <property type="match status" value="1"/>
</dbReference>
<evidence type="ECO:0000256" key="6">
    <source>
        <dbReference type="ARBA" id="ARBA00022755"/>
    </source>
</evidence>
<dbReference type="InterPro" id="IPR022955">
    <property type="entry name" value="GMP_synthase"/>
</dbReference>
<feature type="active site" evidence="9">
    <location>
        <position position="173"/>
    </location>
</feature>
<comment type="function">
    <text evidence="1 9">Catalyzes the synthesis of GMP from XMP.</text>
</comment>
<dbReference type="InterPro" id="IPR001674">
    <property type="entry name" value="GMP_synth_C"/>
</dbReference>
<feature type="active site" evidence="9">
    <location>
        <position position="171"/>
    </location>
</feature>
<comment type="subunit">
    <text evidence="9">Homodimer.</text>
</comment>
<dbReference type="PROSITE" id="PS51273">
    <property type="entry name" value="GATASE_TYPE_1"/>
    <property type="match status" value="1"/>
</dbReference>
<dbReference type="GO" id="GO:0005524">
    <property type="term" value="F:ATP binding"/>
    <property type="evidence" value="ECO:0007669"/>
    <property type="project" value="UniProtKB-UniRule"/>
</dbReference>
<keyword evidence="5 9" id="KW-0332">GMP biosynthesis</keyword>
<evidence type="ECO:0000256" key="10">
    <source>
        <dbReference type="PROSITE-ProRule" id="PRU00886"/>
    </source>
</evidence>
<accession>I4C141</accession>
<protein>
    <recommendedName>
        <fullName evidence="9">GMP synthase [glutamine-hydrolyzing]</fullName>
        <ecNumber evidence="9">6.3.5.2</ecNumber>
    </recommendedName>
    <alternativeName>
        <fullName evidence="9">GMP synthetase</fullName>
    </alternativeName>
    <alternativeName>
        <fullName evidence="9">Glutamine amidotransferase</fullName>
    </alternativeName>
</protein>
<feature type="binding site" evidence="10">
    <location>
        <begin position="225"/>
        <end position="231"/>
    </location>
    <ligand>
        <name>ATP</name>
        <dbReference type="ChEBI" id="CHEBI:30616"/>
    </ligand>
</feature>
<dbReference type="Pfam" id="PF02540">
    <property type="entry name" value="NAD_synthase"/>
    <property type="match status" value="1"/>
</dbReference>
<dbReference type="eggNOG" id="COG0518">
    <property type="taxonomic scope" value="Bacteria"/>
</dbReference>
<dbReference type="Gene3D" id="3.30.300.10">
    <property type="match status" value="1"/>
</dbReference>
<name>I4C141_DESTA</name>
<evidence type="ECO:0000313" key="13">
    <source>
        <dbReference type="Proteomes" id="UP000006055"/>
    </source>
</evidence>
<evidence type="ECO:0000256" key="2">
    <source>
        <dbReference type="ARBA" id="ARBA00005153"/>
    </source>
</evidence>
<dbReference type="PRINTS" id="PR00096">
    <property type="entry name" value="GATASE"/>
</dbReference>
<comment type="pathway">
    <text evidence="2 9">Purine metabolism; GMP biosynthesis; GMP from XMP (L-Gln route): step 1/1.</text>
</comment>
<dbReference type="HAMAP" id="MF_00344">
    <property type="entry name" value="GMP_synthase"/>
    <property type="match status" value="1"/>
</dbReference>
<dbReference type="Pfam" id="PF00958">
    <property type="entry name" value="GMP_synt_C"/>
    <property type="match status" value="1"/>
</dbReference>
<dbReference type="RefSeq" id="WP_014808440.1">
    <property type="nucleotide sequence ID" value="NC_018025.1"/>
</dbReference>
<dbReference type="PANTHER" id="PTHR11922">
    <property type="entry name" value="GMP SYNTHASE-RELATED"/>
    <property type="match status" value="1"/>
</dbReference>
<dbReference type="InterPro" id="IPR025777">
    <property type="entry name" value="GMPS_ATP_PPase_dom"/>
</dbReference>
<reference evidence="13" key="1">
    <citation type="submission" date="2012-06" db="EMBL/GenBank/DDBJ databases">
        <title>Complete sequence of chromosome of Desulfomonile tiedjei DSM 6799.</title>
        <authorList>
            <person name="Lucas S."/>
            <person name="Copeland A."/>
            <person name="Lapidus A."/>
            <person name="Glavina del Rio T."/>
            <person name="Dalin E."/>
            <person name="Tice H."/>
            <person name="Bruce D."/>
            <person name="Goodwin L."/>
            <person name="Pitluck S."/>
            <person name="Peters L."/>
            <person name="Ovchinnikova G."/>
            <person name="Zeytun A."/>
            <person name="Lu M."/>
            <person name="Kyrpides N."/>
            <person name="Mavromatis K."/>
            <person name="Ivanova N."/>
            <person name="Brettin T."/>
            <person name="Detter J.C."/>
            <person name="Han C."/>
            <person name="Larimer F."/>
            <person name="Land M."/>
            <person name="Hauser L."/>
            <person name="Markowitz V."/>
            <person name="Cheng J.-F."/>
            <person name="Hugenholtz P."/>
            <person name="Woyke T."/>
            <person name="Wu D."/>
            <person name="Spring S."/>
            <person name="Schroeder M."/>
            <person name="Brambilla E."/>
            <person name="Klenk H.-P."/>
            <person name="Eisen J.A."/>
        </authorList>
    </citation>
    <scope>NUCLEOTIDE SEQUENCE [LARGE SCALE GENOMIC DNA]</scope>
    <source>
        <strain evidence="13">ATCC 49306 / DSM 6799 / DCB-1</strain>
    </source>
</reference>
<sequence>MSATAYVLILDFGSQYTQLIARRVREAGVYSEIHPYNKGMEAISRNAPAAIVLSGGPASIYGQASPQLEKEILSAGVPILGICYGLQAIAHTLGGRVEPADDREYGRANLSYINPNSWLLEGIRPGAQVWMSHGDKVMMLPEGFEVTSSTEDTAFASFESPDHRICGVQFHPEVVHTPDGATILQNFLRKIAGLKPDWSMASFIETTCEHIRDRVGDAHVVAALSGGVDSSVMVVLLHKAIGDKLHPIFVNNGLLRKNEAQEVLSTFEDLGVQLDYVDAADRFLGQLRGVIDPEKKRKIIGQEFIRIFEEESARFPDVKFLAQGTLYPDVIESVSFKGGPSATIKTHHNVGGLPERMNLELIEPLRELFKDEVRSLGAELGIPDSILWRHPFPGPGLAVRILGEITPERVAVLQEADAIAIEEIRKAGLYRNIWQAFVVLLPVRSVGVMGDERTYEHVAALRAVEATDGMTADWYPIPHETLGVISNRIINEVRGINRVVYDISSKPPSTIEWE</sequence>
<dbReference type="Gene3D" id="3.40.50.620">
    <property type="entry name" value="HUPs"/>
    <property type="match status" value="1"/>
</dbReference>
<evidence type="ECO:0000256" key="3">
    <source>
        <dbReference type="ARBA" id="ARBA00022598"/>
    </source>
</evidence>
<keyword evidence="3 9" id="KW-0436">Ligase</keyword>
<feature type="active site" description="Nucleophile" evidence="9">
    <location>
        <position position="83"/>
    </location>
</feature>
<dbReference type="HOGENOM" id="CLU_014340_0_5_7"/>
<dbReference type="Pfam" id="PF00117">
    <property type="entry name" value="GATase"/>
    <property type="match status" value="1"/>
</dbReference>
<dbReference type="InterPro" id="IPR014729">
    <property type="entry name" value="Rossmann-like_a/b/a_fold"/>
</dbReference>
<dbReference type="STRING" id="706587.Desti_0549"/>
<dbReference type="CDD" id="cd01742">
    <property type="entry name" value="GATase1_GMP_Synthase"/>
    <property type="match status" value="1"/>
</dbReference>
<evidence type="ECO:0000256" key="1">
    <source>
        <dbReference type="ARBA" id="ARBA00002332"/>
    </source>
</evidence>
<dbReference type="InterPro" id="IPR004739">
    <property type="entry name" value="GMP_synth_GATase"/>
</dbReference>
<keyword evidence="13" id="KW-1185">Reference proteome</keyword>
<evidence type="ECO:0000256" key="5">
    <source>
        <dbReference type="ARBA" id="ARBA00022749"/>
    </source>
</evidence>
<keyword evidence="8 9" id="KW-0315">Glutamine amidotransferase</keyword>
<dbReference type="FunFam" id="3.40.50.620:FF:000001">
    <property type="entry name" value="GMP synthase [glutamine-hydrolyzing]"/>
    <property type="match status" value="1"/>
</dbReference>
<organism evidence="12 13">
    <name type="scientific">Desulfomonile tiedjei (strain ATCC 49306 / DSM 6799 / DCB-1)</name>
    <dbReference type="NCBI Taxonomy" id="706587"/>
    <lineage>
        <taxon>Bacteria</taxon>
        <taxon>Pseudomonadati</taxon>
        <taxon>Thermodesulfobacteriota</taxon>
        <taxon>Desulfomonilia</taxon>
        <taxon>Desulfomonilales</taxon>
        <taxon>Desulfomonilaceae</taxon>
        <taxon>Desulfomonile</taxon>
    </lineage>
</organism>
<feature type="domain" description="GMPS ATP-PPase" evidence="11">
    <location>
        <begin position="198"/>
        <end position="389"/>
    </location>
</feature>
<dbReference type="InterPro" id="IPR017926">
    <property type="entry name" value="GATASE"/>
</dbReference>
<evidence type="ECO:0000256" key="7">
    <source>
        <dbReference type="ARBA" id="ARBA00022840"/>
    </source>
</evidence>
<dbReference type="SUPFAM" id="SSF54810">
    <property type="entry name" value="GMP synthetase C-terminal dimerisation domain"/>
    <property type="match status" value="1"/>
</dbReference>
<keyword evidence="4 9" id="KW-0547">Nucleotide-binding</keyword>
<evidence type="ECO:0000313" key="12">
    <source>
        <dbReference type="EMBL" id="AFM23282.1"/>
    </source>
</evidence>
<dbReference type="Proteomes" id="UP000006055">
    <property type="component" value="Chromosome"/>
</dbReference>
<dbReference type="PROSITE" id="PS51553">
    <property type="entry name" value="GMPS_ATP_PPASE"/>
    <property type="match status" value="1"/>
</dbReference>
<dbReference type="eggNOG" id="COG0519">
    <property type="taxonomic scope" value="Bacteria"/>
</dbReference>
<evidence type="ECO:0000256" key="8">
    <source>
        <dbReference type="ARBA" id="ARBA00022962"/>
    </source>
</evidence>
<dbReference type="InterPro" id="IPR022310">
    <property type="entry name" value="NAD/GMP_synthase"/>
</dbReference>
<dbReference type="NCBIfam" id="NF000848">
    <property type="entry name" value="PRK00074.1"/>
    <property type="match status" value="1"/>
</dbReference>
<dbReference type="EMBL" id="CP003360">
    <property type="protein sequence ID" value="AFM23282.1"/>
    <property type="molecule type" value="Genomic_DNA"/>
</dbReference>
<dbReference type="FunFam" id="3.30.300.10:FF:000002">
    <property type="entry name" value="GMP synthase [glutamine-hydrolyzing]"/>
    <property type="match status" value="1"/>
</dbReference>
<dbReference type="GO" id="GO:0005829">
    <property type="term" value="C:cytosol"/>
    <property type="evidence" value="ECO:0007669"/>
    <property type="project" value="TreeGrafter"/>
</dbReference>
<dbReference type="KEGG" id="dti:Desti_0549"/>
<evidence type="ECO:0000256" key="4">
    <source>
        <dbReference type="ARBA" id="ARBA00022741"/>
    </source>
</evidence>
<dbReference type="PRINTS" id="PR00097">
    <property type="entry name" value="ANTSNTHASEII"/>
</dbReference>
<gene>
    <name evidence="9" type="primary">guaA</name>
    <name evidence="12" type="ordered locus">Desti_0549</name>
</gene>
<dbReference type="SUPFAM" id="SSF52402">
    <property type="entry name" value="Adenine nucleotide alpha hydrolases-like"/>
    <property type="match status" value="1"/>
</dbReference>
<keyword evidence="6 9" id="KW-0658">Purine biosynthesis</keyword>
<dbReference type="OrthoDB" id="9802219at2"/>
<dbReference type="Gene3D" id="3.40.50.880">
    <property type="match status" value="1"/>
</dbReference>
<dbReference type="NCBIfam" id="TIGR00888">
    <property type="entry name" value="guaA_Nterm"/>
    <property type="match status" value="1"/>
</dbReference>
<dbReference type="EC" id="6.3.5.2" evidence="9"/>
<dbReference type="PANTHER" id="PTHR11922:SF2">
    <property type="entry name" value="GMP SYNTHASE [GLUTAMINE-HYDROLYZING]"/>
    <property type="match status" value="1"/>
</dbReference>
<dbReference type="NCBIfam" id="TIGR00884">
    <property type="entry name" value="guaA_Cterm"/>
    <property type="match status" value="1"/>
</dbReference>
<dbReference type="FunFam" id="3.40.50.880:FF:000001">
    <property type="entry name" value="GMP synthase [glutamine-hydrolyzing]"/>
    <property type="match status" value="1"/>
</dbReference>